<dbReference type="SUPFAM" id="SSF55424">
    <property type="entry name" value="FAD/NAD-linked reductases, dimerisation (C-terminal) domain"/>
    <property type="match status" value="1"/>
</dbReference>
<dbReference type="Proteomes" id="UP000600449">
    <property type="component" value="Unassembled WGS sequence"/>
</dbReference>
<dbReference type="Gene3D" id="3.50.50.60">
    <property type="entry name" value="FAD/NAD(P)-binding domain"/>
    <property type="match status" value="2"/>
</dbReference>
<feature type="domain" description="Sulfide dehydrogenase [flavocytochrome c] flavoprotein chain central" evidence="6">
    <location>
        <begin position="169"/>
        <end position="285"/>
    </location>
</feature>
<dbReference type="AlphaFoldDB" id="A0A917V6F5"/>
<dbReference type="InterPro" id="IPR016156">
    <property type="entry name" value="FAD/NAD-linked_Rdtase_dimer_sf"/>
</dbReference>
<accession>A0A917V6F5</accession>
<dbReference type="InterPro" id="IPR052541">
    <property type="entry name" value="SQRD"/>
</dbReference>
<feature type="domain" description="FAD/NAD(P)-binding" evidence="4">
    <location>
        <begin position="37"/>
        <end position="155"/>
    </location>
</feature>
<dbReference type="Pfam" id="PF21706">
    <property type="entry name" value="FCSD_central"/>
    <property type="match status" value="1"/>
</dbReference>
<dbReference type="RefSeq" id="WP_188914518.1">
    <property type="nucleotide sequence ID" value="NZ_BMMF01000011.1"/>
</dbReference>
<dbReference type="InterPro" id="IPR015323">
    <property type="entry name" value="FlavoCytC_S_DH_flav-bd"/>
</dbReference>
<dbReference type="PANTHER" id="PTHR43755:SF1">
    <property type="entry name" value="FAD-DEPENDENT PYRIDINE NUCLEOTIDE-DISULPHIDE OXIDOREDUCTASE"/>
    <property type="match status" value="1"/>
</dbReference>
<gene>
    <name evidence="7" type="primary">fccB-2</name>
    <name evidence="7" type="ORF">GCM10011322_34630</name>
</gene>
<keyword evidence="3" id="KW-0732">Signal</keyword>
<feature type="signal peptide" evidence="3">
    <location>
        <begin position="1"/>
        <end position="31"/>
    </location>
</feature>
<evidence type="ECO:0000259" key="5">
    <source>
        <dbReference type="Pfam" id="PF09242"/>
    </source>
</evidence>
<feature type="chain" id="PRO_5037092141" evidence="3">
    <location>
        <begin position="32"/>
        <end position="428"/>
    </location>
</feature>
<protein>
    <submittedName>
        <fullName evidence="7">Cytochrome c</fullName>
    </submittedName>
</protein>
<reference evidence="7 8" key="1">
    <citation type="journal article" date="2014" name="Int. J. Syst. Evol. Microbiol.">
        <title>Complete genome sequence of Corynebacterium casei LMG S-19264T (=DSM 44701T), isolated from a smear-ripened cheese.</title>
        <authorList>
            <consortium name="US DOE Joint Genome Institute (JGI-PGF)"/>
            <person name="Walter F."/>
            <person name="Albersmeier A."/>
            <person name="Kalinowski J."/>
            <person name="Ruckert C."/>
        </authorList>
    </citation>
    <scope>NUCLEOTIDE SEQUENCE [LARGE SCALE GENOMIC DNA]</scope>
    <source>
        <strain evidence="7 8">CGMCC 1.9161</strain>
    </source>
</reference>
<dbReference type="InterPro" id="IPR036188">
    <property type="entry name" value="FAD/NAD-bd_sf"/>
</dbReference>
<dbReference type="GO" id="GO:0016491">
    <property type="term" value="F:oxidoreductase activity"/>
    <property type="evidence" value="ECO:0007669"/>
    <property type="project" value="InterPro"/>
</dbReference>
<dbReference type="Gene3D" id="3.90.760.10">
    <property type="entry name" value="Flavocytochrome c sulphide dehydrogenase, flavin-binding domain"/>
    <property type="match status" value="1"/>
</dbReference>
<dbReference type="InterPro" id="IPR049386">
    <property type="entry name" value="FCSD_central"/>
</dbReference>
<evidence type="ECO:0000259" key="4">
    <source>
        <dbReference type="Pfam" id="PF07992"/>
    </source>
</evidence>
<dbReference type="InterPro" id="IPR023753">
    <property type="entry name" value="FAD/NAD-binding_dom"/>
</dbReference>
<keyword evidence="1" id="KW-0285">Flavoprotein</keyword>
<sequence length="428" mass="45821">MSFTRRHVIKAGAVAAAAGLLPAGFVGPAIAQGARPRLVVIGGGPGGATLAKYVARDSQGAVDVTLVEPKERFATCFHSNLYLGDFKGFDEIEHGYEQLTEGYGIKHVRQTAQAIDREAKSVRLGDGSDIAYDHLVVAPGIDLIYDSVEGYSEDVAERLPHAWQAGPQTQLLKAQLDALEDGAQIVMIAPPNPYRCPPGPYERVSMMAHVLKAKGHTRSRILILDQKDRFSKQALFMQGWQRHYTGMVEWQDPSIHGGIGAVDAASMSVETGFGPYEADLINVIPAQRAGAIAVSAGLTNETGYCPILPESMRSAIDENVTVLGDASIAGDMPKSGFSANSQAKVAANAIRAALTGSRQFPARYANTCWSLIATDDAVKVGGSYAPADGKITATETFVSQLEEDEALRRQTQEENIGWYEGIVADIFA</sequence>
<dbReference type="EMBL" id="BMMF01000011">
    <property type="protein sequence ID" value="GGK44541.1"/>
    <property type="molecule type" value="Genomic_DNA"/>
</dbReference>
<dbReference type="SUPFAM" id="SSF51905">
    <property type="entry name" value="FAD/NAD(P)-binding domain"/>
    <property type="match status" value="2"/>
</dbReference>
<evidence type="ECO:0000259" key="6">
    <source>
        <dbReference type="Pfam" id="PF21706"/>
    </source>
</evidence>
<dbReference type="Pfam" id="PF07992">
    <property type="entry name" value="Pyr_redox_2"/>
    <property type="match status" value="1"/>
</dbReference>
<keyword evidence="2" id="KW-0274">FAD</keyword>
<evidence type="ECO:0000313" key="8">
    <source>
        <dbReference type="Proteomes" id="UP000600449"/>
    </source>
</evidence>
<proteinExistence type="predicted"/>
<name>A0A917V6F5_9HYPH</name>
<feature type="domain" description="Flavocytochrome c sulphide dehydrogenase flavin-binding" evidence="5">
    <location>
        <begin position="362"/>
        <end position="427"/>
    </location>
</feature>
<dbReference type="Pfam" id="PF09242">
    <property type="entry name" value="FCSD-flav_bind"/>
    <property type="match status" value="1"/>
</dbReference>
<keyword evidence="8" id="KW-1185">Reference proteome</keyword>
<evidence type="ECO:0000256" key="2">
    <source>
        <dbReference type="ARBA" id="ARBA00022827"/>
    </source>
</evidence>
<evidence type="ECO:0000256" key="3">
    <source>
        <dbReference type="SAM" id="SignalP"/>
    </source>
</evidence>
<dbReference type="InterPro" id="IPR037092">
    <property type="entry name" value="FlavoCytC_S_DH_flav-bd_sf"/>
</dbReference>
<dbReference type="GO" id="GO:0050660">
    <property type="term" value="F:flavin adenine dinucleotide binding"/>
    <property type="evidence" value="ECO:0007669"/>
    <property type="project" value="InterPro"/>
</dbReference>
<dbReference type="PANTHER" id="PTHR43755">
    <property type="match status" value="1"/>
</dbReference>
<organism evidence="7 8">
    <name type="scientific">Salinarimonas ramus</name>
    <dbReference type="NCBI Taxonomy" id="690164"/>
    <lineage>
        <taxon>Bacteria</taxon>
        <taxon>Pseudomonadati</taxon>
        <taxon>Pseudomonadota</taxon>
        <taxon>Alphaproteobacteria</taxon>
        <taxon>Hyphomicrobiales</taxon>
        <taxon>Salinarimonadaceae</taxon>
        <taxon>Salinarimonas</taxon>
    </lineage>
</organism>
<dbReference type="PROSITE" id="PS51318">
    <property type="entry name" value="TAT"/>
    <property type="match status" value="1"/>
</dbReference>
<evidence type="ECO:0000313" key="7">
    <source>
        <dbReference type="EMBL" id="GGK44541.1"/>
    </source>
</evidence>
<dbReference type="InterPro" id="IPR006311">
    <property type="entry name" value="TAT_signal"/>
</dbReference>
<evidence type="ECO:0000256" key="1">
    <source>
        <dbReference type="ARBA" id="ARBA00022630"/>
    </source>
</evidence>
<comment type="caution">
    <text evidence="7">The sequence shown here is derived from an EMBL/GenBank/DDBJ whole genome shotgun (WGS) entry which is preliminary data.</text>
</comment>